<name>A0A8S5MXX1_9CAUD</name>
<dbReference type="EMBL" id="BK015006">
    <property type="protein sequence ID" value="DAD86731.1"/>
    <property type="molecule type" value="Genomic_DNA"/>
</dbReference>
<accession>A0A8S5MXX1</accession>
<organism evidence="1">
    <name type="scientific">Myoviridae sp. ct3wi9</name>
    <dbReference type="NCBI Taxonomy" id="2826610"/>
    <lineage>
        <taxon>Viruses</taxon>
        <taxon>Duplodnaviria</taxon>
        <taxon>Heunggongvirae</taxon>
        <taxon>Uroviricota</taxon>
        <taxon>Caudoviricetes</taxon>
    </lineage>
</organism>
<evidence type="ECO:0000313" key="1">
    <source>
        <dbReference type="EMBL" id="DAD86731.1"/>
    </source>
</evidence>
<protein>
    <submittedName>
        <fullName evidence="1">Uncharacterized protein</fullName>
    </submittedName>
</protein>
<sequence length="178" mass="20866">MARELTSDMINEDVTELQTKDIPSRLEMIQKRRLKYMEKIERKGDDWLADEGLSITYMQLLNGFEKQELYKHKSAQDKEEGDKDRKAYEQAAETFRLLRQQRRDDIANGNPIIDNPPAPPKYNENLAAQFGTDDIAAQYDSYKEQDWKDFHKDIIRAGKDPRHMIDDDGNIVEIVDDE</sequence>
<reference evidence="1" key="1">
    <citation type="journal article" date="2021" name="Proc. Natl. Acad. Sci. U.S.A.">
        <title>A Catalog of Tens of Thousands of Viruses from Human Metagenomes Reveals Hidden Associations with Chronic Diseases.</title>
        <authorList>
            <person name="Tisza M.J."/>
            <person name="Buck C.B."/>
        </authorList>
    </citation>
    <scope>NUCLEOTIDE SEQUENCE</scope>
    <source>
        <strain evidence="1">Ct3wi9</strain>
    </source>
</reference>
<proteinExistence type="predicted"/>